<evidence type="ECO:0000256" key="4">
    <source>
        <dbReference type="ARBA" id="ARBA00011802"/>
    </source>
</evidence>
<keyword evidence="19" id="KW-0812">Transmembrane</keyword>
<keyword evidence="14" id="KW-0325">Glycoprotein</keyword>
<evidence type="ECO:0000256" key="12">
    <source>
        <dbReference type="ARBA" id="ARBA00023136"/>
    </source>
</evidence>
<organism evidence="20 21">
    <name type="scientific">Paragonimus westermani</name>
    <dbReference type="NCBI Taxonomy" id="34504"/>
    <lineage>
        <taxon>Eukaryota</taxon>
        <taxon>Metazoa</taxon>
        <taxon>Spiralia</taxon>
        <taxon>Lophotrochozoa</taxon>
        <taxon>Platyhelminthes</taxon>
        <taxon>Trematoda</taxon>
        <taxon>Digenea</taxon>
        <taxon>Plagiorchiida</taxon>
        <taxon>Troglotremata</taxon>
        <taxon>Troglotrematidae</taxon>
        <taxon>Paragonimus</taxon>
    </lineage>
</organism>
<comment type="cofactor">
    <cofactor evidence="1 17">
        <name>FAD</name>
        <dbReference type="ChEBI" id="CHEBI:57692"/>
    </cofactor>
</comment>
<comment type="subcellular location">
    <subcellularLocation>
        <location evidence="2">Endoplasmic reticulum membrane</location>
        <topology evidence="2">Peripheral membrane protein</topology>
        <orientation evidence="2">Lumenal side</orientation>
    </subcellularLocation>
</comment>
<dbReference type="GO" id="GO:0034975">
    <property type="term" value="P:protein folding in endoplasmic reticulum"/>
    <property type="evidence" value="ECO:0007669"/>
    <property type="project" value="InterPro"/>
</dbReference>
<evidence type="ECO:0000256" key="5">
    <source>
        <dbReference type="ARBA" id="ARBA00022448"/>
    </source>
</evidence>
<comment type="caution">
    <text evidence="20">The sequence shown here is derived from an EMBL/GenBank/DDBJ whole genome shotgun (WGS) entry which is preliminary data.</text>
</comment>
<evidence type="ECO:0000256" key="8">
    <source>
        <dbReference type="ARBA" id="ARBA00022824"/>
    </source>
</evidence>
<keyword evidence="15" id="KW-0676">Redox-active center</keyword>
<protein>
    <submittedName>
        <fullName evidence="20">ERO1-like protein beta</fullName>
    </submittedName>
</protein>
<evidence type="ECO:0000256" key="16">
    <source>
        <dbReference type="PIRSR" id="PIRSR017205-1"/>
    </source>
</evidence>
<feature type="binding site" evidence="17">
    <location>
        <position position="280"/>
    </location>
    <ligand>
        <name>FAD</name>
        <dbReference type="ChEBI" id="CHEBI:57692"/>
    </ligand>
</feature>
<keyword evidence="6" id="KW-0285">Flavoprotein</keyword>
<feature type="binding site" evidence="17">
    <location>
        <position position="277"/>
    </location>
    <ligand>
        <name>FAD</name>
        <dbReference type="ChEBI" id="CHEBI:57692"/>
    </ligand>
</feature>
<feature type="active site" description="Nucleophile" evidence="16">
    <location>
        <position position="427"/>
    </location>
</feature>
<feature type="non-terminal residue" evidence="20">
    <location>
        <position position="1"/>
    </location>
</feature>
<evidence type="ECO:0000256" key="15">
    <source>
        <dbReference type="ARBA" id="ARBA00023284"/>
    </source>
</evidence>
<dbReference type="Pfam" id="PF04137">
    <property type="entry name" value="ERO1"/>
    <property type="match status" value="1"/>
</dbReference>
<evidence type="ECO:0000256" key="14">
    <source>
        <dbReference type="ARBA" id="ARBA00023180"/>
    </source>
</evidence>
<evidence type="ECO:0000313" key="20">
    <source>
        <dbReference type="EMBL" id="KAA3678077.1"/>
    </source>
</evidence>
<dbReference type="SUPFAM" id="SSF110019">
    <property type="entry name" value="ERO1-like"/>
    <property type="match status" value="1"/>
</dbReference>
<evidence type="ECO:0000256" key="2">
    <source>
        <dbReference type="ARBA" id="ARBA00004367"/>
    </source>
</evidence>
<evidence type="ECO:0000256" key="9">
    <source>
        <dbReference type="ARBA" id="ARBA00022827"/>
    </source>
</evidence>
<evidence type="ECO:0000256" key="6">
    <source>
        <dbReference type="ARBA" id="ARBA00022630"/>
    </source>
</evidence>
<name>A0A5J4NQW9_9TREM</name>
<keyword evidence="7" id="KW-0732">Signal</keyword>
<evidence type="ECO:0000256" key="3">
    <source>
        <dbReference type="ARBA" id="ARBA00008277"/>
    </source>
</evidence>
<keyword evidence="11" id="KW-0560">Oxidoreductase</keyword>
<evidence type="ECO:0000256" key="10">
    <source>
        <dbReference type="ARBA" id="ARBA00022982"/>
    </source>
</evidence>
<gene>
    <name evidence="20" type="ORF">DEA37_0004278</name>
</gene>
<dbReference type="AlphaFoldDB" id="A0A5J4NQW9"/>
<dbReference type="Proteomes" id="UP000324629">
    <property type="component" value="Unassembled WGS sequence"/>
</dbReference>
<accession>A0A5J4NQW9</accession>
<evidence type="ECO:0000256" key="18">
    <source>
        <dbReference type="PIRSR" id="PIRSR017205-3"/>
    </source>
</evidence>
<feature type="disulfide bond" description="Redox-active" evidence="18">
    <location>
        <begin position="121"/>
        <end position="126"/>
    </location>
</feature>
<dbReference type="GO" id="GO:0071949">
    <property type="term" value="F:FAD binding"/>
    <property type="evidence" value="ECO:0007669"/>
    <property type="project" value="InterPro"/>
</dbReference>
<evidence type="ECO:0000256" key="1">
    <source>
        <dbReference type="ARBA" id="ARBA00001974"/>
    </source>
</evidence>
<dbReference type="PIRSF" id="PIRSF017205">
    <property type="entry name" value="ERO1"/>
    <property type="match status" value="1"/>
</dbReference>
<keyword evidence="21" id="KW-1185">Reference proteome</keyword>
<feature type="active site" evidence="16">
    <location>
        <position position="430"/>
    </location>
</feature>
<evidence type="ECO:0000313" key="21">
    <source>
        <dbReference type="Proteomes" id="UP000324629"/>
    </source>
</evidence>
<keyword evidence="5" id="KW-0813">Transport</keyword>
<dbReference type="InterPro" id="IPR037192">
    <property type="entry name" value="ERO1-like_sf"/>
</dbReference>
<keyword evidence="10" id="KW-0249">Electron transport</keyword>
<keyword evidence="8" id="KW-0256">Endoplasmic reticulum</keyword>
<feature type="binding site" evidence="17">
    <location>
        <position position="323"/>
    </location>
    <ligand>
        <name>FAD</name>
        <dbReference type="ChEBI" id="CHEBI:57692"/>
    </ligand>
</feature>
<keyword evidence="9 17" id="KW-0274">FAD</keyword>
<dbReference type="PANTHER" id="PTHR12613:SF0">
    <property type="entry name" value="ERO1-LIKE PROTEIN"/>
    <property type="match status" value="1"/>
</dbReference>
<proteinExistence type="inferred from homology"/>
<evidence type="ECO:0000256" key="17">
    <source>
        <dbReference type="PIRSR" id="PIRSR017205-2"/>
    </source>
</evidence>
<evidence type="ECO:0000256" key="19">
    <source>
        <dbReference type="SAM" id="Phobius"/>
    </source>
</evidence>
<keyword evidence="19" id="KW-1133">Transmembrane helix</keyword>
<keyword evidence="13 18" id="KW-1015">Disulfide bond</keyword>
<reference evidence="20 21" key="1">
    <citation type="journal article" date="2019" name="Gigascience">
        <title>Whole-genome sequence of the oriental lung fluke Paragonimus westermani.</title>
        <authorList>
            <person name="Oey H."/>
            <person name="Zakrzewski M."/>
            <person name="Narain K."/>
            <person name="Devi K.R."/>
            <person name="Agatsuma T."/>
            <person name="Nawaratna S."/>
            <person name="Gobert G.N."/>
            <person name="Jones M.K."/>
            <person name="Ragan M.A."/>
            <person name="McManus D.P."/>
            <person name="Krause L."/>
        </authorList>
    </citation>
    <scope>NUCLEOTIDE SEQUENCE [LARGE SCALE GENOMIC DNA]</scope>
    <source>
        <strain evidence="20 21">IND2009</strain>
    </source>
</reference>
<comment type="similarity">
    <text evidence="3">Belongs to the EROs family.</text>
</comment>
<feature type="binding site" evidence="17">
    <location>
        <position position="225"/>
    </location>
    <ligand>
        <name>FAD</name>
        <dbReference type="ChEBI" id="CHEBI:57692"/>
    </ligand>
</feature>
<dbReference type="PANTHER" id="PTHR12613">
    <property type="entry name" value="ERO1-RELATED"/>
    <property type="match status" value="1"/>
</dbReference>
<dbReference type="GO" id="GO:0016972">
    <property type="term" value="F:thiol oxidase activity"/>
    <property type="evidence" value="ECO:0007669"/>
    <property type="project" value="InterPro"/>
</dbReference>
<feature type="disulfide bond" description="Redox-active" evidence="18">
    <location>
        <begin position="427"/>
        <end position="430"/>
    </location>
</feature>
<sequence>SDFCATCVENGPLNCIIVAGLSLTAVVSLRRSCWFLLVMLVVRSAVVIFLVLELWTCVSETCFTKLKGRVVDIDADIDFVNQLNNFEILPRLNSIIERDYFHYFEVNLERGCPFFSEDLRCGLKDCHVSGCPVEEVPGGLLTESMLTTAMAHKKYSEDYNKRTNVHADEIDCQLAKVDNSLSEEQRVILDNWTIHDAMNEVNFFELDDDSSGKMIWVDLIKNPERYTGYKGAASNRIWHMIHAENCFDDGAFNYRTFAPSPETLSCLEKRAFYRLVSGLHTSITVHLCARYPRNLFCTVHRNFGVDTVKPSDWGPNVQEFRRRFHPEFTREGLERLHNLYFAYLVELRALAKAAPYLRTLLFYTGNAAADAETRQAVDDLLKIVEARGSLFNEGQLFADQTTESVSLKQQFRRHFHNISRIMDCVGCEKCRLWGKLQTQGMGTALKILFASSDFVQPKFQLSRREIVALFNAFNRLSVSIGTLPDFC</sequence>
<keyword evidence="12 19" id="KW-0472">Membrane</keyword>
<evidence type="ECO:0000256" key="7">
    <source>
        <dbReference type="ARBA" id="ARBA00022729"/>
    </source>
</evidence>
<evidence type="ECO:0000256" key="13">
    <source>
        <dbReference type="ARBA" id="ARBA00023157"/>
    </source>
</evidence>
<dbReference type="EMBL" id="QNGE01001232">
    <property type="protein sequence ID" value="KAA3678077.1"/>
    <property type="molecule type" value="Genomic_DNA"/>
</dbReference>
<feature type="binding site" evidence="17">
    <location>
        <position position="227"/>
    </location>
    <ligand>
        <name>FAD</name>
        <dbReference type="ChEBI" id="CHEBI:57692"/>
    </ligand>
</feature>
<dbReference type="InterPro" id="IPR007266">
    <property type="entry name" value="Ero1"/>
</dbReference>
<dbReference type="GO" id="GO:0005789">
    <property type="term" value="C:endoplasmic reticulum membrane"/>
    <property type="evidence" value="ECO:0007669"/>
    <property type="project" value="UniProtKB-SubCell"/>
</dbReference>
<dbReference type="GO" id="GO:0015035">
    <property type="term" value="F:protein-disulfide reductase activity"/>
    <property type="evidence" value="ECO:0007669"/>
    <property type="project" value="InterPro"/>
</dbReference>
<evidence type="ECO:0000256" key="11">
    <source>
        <dbReference type="ARBA" id="ARBA00023002"/>
    </source>
</evidence>
<comment type="subunit">
    <text evidence="4">May function both as a monomer and a homodimer.</text>
</comment>
<feature type="binding site" evidence="17">
    <location>
        <position position="238"/>
    </location>
    <ligand>
        <name>FAD</name>
        <dbReference type="ChEBI" id="CHEBI:57692"/>
    </ligand>
</feature>
<feature type="transmembrane region" description="Helical" evidence="19">
    <location>
        <begin position="33"/>
        <end position="55"/>
    </location>
</feature>